<dbReference type="STRING" id="155417.A0A4V1XB68"/>
<reference evidence="3 4" key="1">
    <citation type="submission" date="2018-06" db="EMBL/GenBank/DDBJ databases">
        <title>Complete Genomes of Monosporascus.</title>
        <authorList>
            <person name="Robinson A.J."/>
            <person name="Natvig D.O."/>
        </authorList>
    </citation>
    <scope>NUCLEOTIDE SEQUENCE [LARGE SCALE GENOMIC DNA]</scope>
    <source>
        <strain evidence="3 4">CBS 110550</strain>
    </source>
</reference>
<accession>A0A4V1XB68</accession>
<dbReference type="AlphaFoldDB" id="A0A4V1XB68"/>
<dbReference type="OrthoDB" id="19419at2759"/>
<dbReference type="InterPro" id="IPR002164">
    <property type="entry name" value="NAP_family"/>
</dbReference>
<evidence type="ECO:0000256" key="1">
    <source>
        <dbReference type="ARBA" id="ARBA00009947"/>
    </source>
</evidence>
<keyword evidence="4" id="KW-1185">Reference proteome</keyword>
<dbReference type="Gene3D" id="3.30.1120.90">
    <property type="entry name" value="Nucleosome assembly protein"/>
    <property type="match status" value="1"/>
</dbReference>
<evidence type="ECO:0000313" key="4">
    <source>
        <dbReference type="Proteomes" id="UP000293360"/>
    </source>
</evidence>
<dbReference type="InterPro" id="IPR037231">
    <property type="entry name" value="NAP-like_sf"/>
</dbReference>
<comment type="caution">
    <text evidence="3">The sequence shown here is derived from an EMBL/GenBank/DDBJ whole genome shotgun (WGS) entry which is preliminary data.</text>
</comment>
<protein>
    <submittedName>
        <fullName evidence="3">Uncharacterized protein</fullName>
    </submittedName>
</protein>
<comment type="similarity">
    <text evidence="1 2">Belongs to the nucleosome assembly protein (NAP) family.</text>
</comment>
<dbReference type="GO" id="GO:0005634">
    <property type="term" value="C:nucleus"/>
    <property type="evidence" value="ECO:0007669"/>
    <property type="project" value="InterPro"/>
</dbReference>
<dbReference type="EMBL" id="QJNU01000177">
    <property type="protein sequence ID" value="RYP05199.1"/>
    <property type="molecule type" value="Genomic_DNA"/>
</dbReference>
<organism evidence="3 4">
    <name type="scientific">Monosporascus ibericus</name>
    <dbReference type="NCBI Taxonomy" id="155417"/>
    <lineage>
        <taxon>Eukaryota</taxon>
        <taxon>Fungi</taxon>
        <taxon>Dikarya</taxon>
        <taxon>Ascomycota</taxon>
        <taxon>Pezizomycotina</taxon>
        <taxon>Sordariomycetes</taxon>
        <taxon>Xylariomycetidae</taxon>
        <taxon>Xylariales</taxon>
        <taxon>Xylariales incertae sedis</taxon>
        <taxon>Monosporascus</taxon>
    </lineage>
</organism>
<dbReference type="PANTHER" id="PTHR11875">
    <property type="entry name" value="TESTIS-SPECIFIC Y-ENCODED PROTEIN"/>
    <property type="match status" value="1"/>
</dbReference>
<evidence type="ECO:0000256" key="2">
    <source>
        <dbReference type="RuleBase" id="RU003876"/>
    </source>
</evidence>
<gene>
    <name evidence="3" type="ORF">DL764_003979</name>
</gene>
<dbReference type="Proteomes" id="UP000293360">
    <property type="component" value="Unassembled WGS sequence"/>
</dbReference>
<name>A0A4V1XB68_9PEZI</name>
<dbReference type="SUPFAM" id="SSF143113">
    <property type="entry name" value="NAP-like"/>
    <property type="match status" value="1"/>
</dbReference>
<sequence>MGHRLLFDFKENEFFTNSTLSKTYTYEVGETSIFYGEVIEDVIDWRPGMMLPPLTAGGVDEQATPSDSFFDFFDPPQLPPPDHPEREVVEMKLMLDYEYGEIFKSNLIPDAVDWFTGKAVDDSETAVE</sequence>
<evidence type="ECO:0000313" key="3">
    <source>
        <dbReference type="EMBL" id="RYP05199.1"/>
    </source>
</evidence>
<dbReference type="GO" id="GO:0006334">
    <property type="term" value="P:nucleosome assembly"/>
    <property type="evidence" value="ECO:0007669"/>
    <property type="project" value="InterPro"/>
</dbReference>
<proteinExistence type="inferred from homology"/>
<dbReference type="Pfam" id="PF00956">
    <property type="entry name" value="NAP"/>
    <property type="match status" value="1"/>
</dbReference>